<keyword evidence="4" id="KW-1185">Reference proteome</keyword>
<evidence type="ECO:0000313" key="3">
    <source>
        <dbReference type="EMBL" id="PHN08452.1"/>
    </source>
</evidence>
<evidence type="ECO:0000259" key="2">
    <source>
        <dbReference type="Pfam" id="PF00656"/>
    </source>
</evidence>
<dbReference type="InterPro" id="IPR029030">
    <property type="entry name" value="Caspase-like_dom_sf"/>
</dbReference>
<sequence length="471" mass="52943">MQTFMPQDPAQQKGIKLESDHLADLSPTGKSWFLGIGINQYHDFPSLNNAVKDVLDLSQLLQEEYDLLPEHTLTILDEAATRRNIIVTLDQLQHKIGPQDKLLIYYSGHGHLNKETGKGYWIPTDAEVSNTADYIRNSTIREYIETFRSLHTLLISDSCFSGTLFVRGASRSLEALHELAGIPSRWAICSGRHDEAVYDGVPGENSPFAESIMDTLRWNRNSALNVAKLVDRVIEQTRSNYEQLPEGNPLYGVGHKGGQYLFLKKGSLEDEWAGTQKAGTVAAYLQYLQNNPDGEHADEAREFILSIGTQIRSQTAAAPKKTPAKRPSKPKAKPAPKSKLLAESTLKRLRKAFQDLQQRTNSDAFVIIQEEKSGKFVQFAGGKGQEIFFDLPTINWEEDQKALAVQVLKPFGIELEEMQLGSRKKPRTDPDMIHFNHIVGQDIDLALELISRVMLDVYQFDAKVKLDLIEN</sequence>
<evidence type="ECO:0000256" key="1">
    <source>
        <dbReference type="SAM" id="MobiDB-lite"/>
    </source>
</evidence>
<gene>
    <name evidence="3" type="ORF">CRP01_00635</name>
</gene>
<dbReference type="AlphaFoldDB" id="A0A2D0NIY1"/>
<dbReference type="OrthoDB" id="976443at2"/>
<dbReference type="InterPro" id="IPR011600">
    <property type="entry name" value="Pept_C14_caspase"/>
</dbReference>
<dbReference type="PANTHER" id="PTHR48104">
    <property type="entry name" value="METACASPASE-4"/>
    <property type="match status" value="1"/>
</dbReference>
<comment type="caution">
    <text evidence="3">The sequence shown here is derived from an EMBL/GenBank/DDBJ whole genome shotgun (WGS) entry which is preliminary data.</text>
</comment>
<feature type="region of interest" description="Disordered" evidence="1">
    <location>
        <begin position="314"/>
        <end position="340"/>
    </location>
</feature>
<organism evidence="3 4">
    <name type="scientific">Flavilitoribacter nigricans (strain ATCC 23147 / DSM 23189 / NBRC 102662 / NCIMB 1420 / SS-2)</name>
    <name type="common">Lewinella nigricans</name>
    <dbReference type="NCBI Taxonomy" id="1122177"/>
    <lineage>
        <taxon>Bacteria</taxon>
        <taxon>Pseudomonadati</taxon>
        <taxon>Bacteroidota</taxon>
        <taxon>Saprospiria</taxon>
        <taxon>Saprospirales</taxon>
        <taxon>Lewinellaceae</taxon>
        <taxon>Flavilitoribacter</taxon>
    </lineage>
</organism>
<accession>A0A2D0NIY1</accession>
<dbReference type="GO" id="GO:0004197">
    <property type="term" value="F:cysteine-type endopeptidase activity"/>
    <property type="evidence" value="ECO:0007669"/>
    <property type="project" value="InterPro"/>
</dbReference>
<dbReference type="GO" id="GO:0006508">
    <property type="term" value="P:proteolysis"/>
    <property type="evidence" value="ECO:0007669"/>
    <property type="project" value="InterPro"/>
</dbReference>
<feature type="compositionally biased region" description="Basic residues" evidence="1">
    <location>
        <begin position="322"/>
        <end position="336"/>
    </location>
</feature>
<proteinExistence type="predicted"/>
<feature type="domain" description="Peptidase C14 caspase" evidence="2">
    <location>
        <begin position="36"/>
        <end position="246"/>
    </location>
</feature>
<reference evidence="3 4" key="1">
    <citation type="submission" date="2017-10" db="EMBL/GenBank/DDBJ databases">
        <title>The draft genome sequence of Lewinella nigricans NBRC 102662.</title>
        <authorList>
            <person name="Wang K."/>
        </authorList>
    </citation>
    <scope>NUCLEOTIDE SEQUENCE [LARGE SCALE GENOMIC DNA]</scope>
    <source>
        <strain evidence="3 4">NBRC 102662</strain>
    </source>
</reference>
<dbReference type="GO" id="GO:0005737">
    <property type="term" value="C:cytoplasm"/>
    <property type="evidence" value="ECO:0007669"/>
    <property type="project" value="TreeGrafter"/>
</dbReference>
<name>A0A2D0NIY1_FLAN2</name>
<dbReference type="Pfam" id="PF00656">
    <property type="entry name" value="Peptidase_C14"/>
    <property type="match status" value="1"/>
</dbReference>
<dbReference type="EMBL" id="PDUD01000001">
    <property type="protein sequence ID" value="PHN08452.1"/>
    <property type="molecule type" value="Genomic_DNA"/>
</dbReference>
<dbReference type="SUPFAM" id="SSF52129">
    <property type="entry name" value="Caspase-like"/>
    <property type="match status" value="1"/>
</dbReference>
<dbReference type="Proteomes" id="UP000223913">
    <property type="component" value="Unassembled WGS sequence"/>
</dbReference>
<evidence type="ECO:0000313" key="4">
    <source>
        <dbReference type="Proteomes" id="UP000223913"/>
    </source>
</evidence>
<protein>
    <recommendedName>
        <fullName evidence="2">Peptidase C14 caspase domain-containing protein</fullName>
    </recommendedName>
</protein>
<dbReference type="InterPro" id="IPR050452">
    <property type="entry name" value="Metacaspase"/>
</dbReference>
<dbReference type="Gene3D" id="3.40.50.1460">
    <property type="match status" value="1"/>
</dbReference>
<dbReference type="PANTHER" id="PTHR48104:SF30">
    <property type="entry name" value="METACASPASE-1"/>
    <property type="match status" value="1"/>
</dbReference>